<evidence type="ECO:0000313" key="2">
    <source>
        <dbReference type="Proteomes" id="UP000051260"/>
    </source>
</evidence>
<gene>
    <name evidence="1" type="ORF">RUE5091_04087</name>
</gene>
<evidence type="ECO:0008006" key="3">
    <source>
        <dbReference type="Google" id="ProtNLM"/>
    </source>
</evidence>
<dbReference type="EMBL" id="CYUD01000016">
    <property type="protein sequence ID" value="CUK17132.1"/>
    <property type="molecule type" value="Genomic_DNA"/>
</dbReference>
<proteinExistence type="predicted"/>
<evidence type="ECO:0000313" key="1">
    <source>
        <dbReference type="EMBL" id="CUK17132.1"/>
    </source>
</evidence>
<protein>
    <recommendedName>
        <fullName evidence="3">DUF1127 domain-containing protein</fullName>
    </recommendedName>
</protein>
<accession>A0A0N7MAW3</accession>
<dbReference type="AlphaFoldDB" id="A0A0N7MAW3"/>
<sequence length="125" mass="13757">MTKARPENCPTHGQKDLFSNLVDCGPAADKFDASVELGLLPRLVVAGFHALTTRKTRQALKGLERVRLRDIGLDPDDIDRAVQETADQASEEFARRLHGRWHSADHVAGSLNAEINCLACAGRRQ</sequence>
<dbReference type="STRING" id="1715692.RUE5091_04087"/>
<organism evidence="1 2">
    <name type="scientific">Ruegeria denitrificans</name>
    <dbReference type="NCBI Taxonomy" id="1715692"/>
    <lineage>
        <taxon>Bacteria</taxon>
        <taxon>Pseudomonadati</taxon>
        <taxon>Pseudomonadota</taxon>
        <taxon>Alphaproteobacteria</taxon>
        <taxon>Rhodobacterales</taxon>
        <taxon>Roseobacteraceae</taxon>
        <taxon>Ruegeria</taxon>
    </lineage>
</organism>
<reference evidence="2" key="1">
    <citation type="submission" date="2015-09" db="EMBL/GenBank/DDBJ databases">
        <authorList>
            <person name="Rodrigo-Torres L."/>
            <person name="Arahal D.R."/>
        </authorList>
    </citation>
    <scope>NUCLEOTIDE SEQUENCE [LARGE SCALE GENOMIC DNA]</scope>
    <source>
        <strain evidence="2">CECT 5091</strain>
    </source>
</reference>
<dbReference type="RefSeq" id="WP_058283703.1">
    <property type="nucleotide sequence ID" value="NZ_CYUD01000016.1"/>
</dbReference>
<name>A0A0N7MAW3_9RHOB</name>
<dbReference type="Proteomes" id="UP000051260">
    <property type="component" value="Unassembled WGS sequence"/>
</dbReference>
<keyword evidence="2" id="KW-1185">Reference proteome</keyword>